<organism evidence="2 3">
    <name type="scientific">Ferruginibacter yonginensis</name>
    <dbReference type="NCBI Taxonomy" id="1310416"/>
    <lineage>
        <taxon>Bacteria</taxon>
        <taxon>Pseudomonadati</taxon>
        <taxon>Bacteroidota</taxon>
        <taxon>Chitinophagia</taxon>
        <taxon>Chitinophagales</taxon>
        <taxon>Chitinophagaceae</taxon>
        <taxon>Ferruginibacter</taxon>
    </lineage>
</organism>
<dbReference type="RefSeq" id="WP_379710990.1">
    <property type="nucleotide sequence ID" value="NZ_JBHSCZ010000005.1"/>
</dbReference>
<evidence type="ECO:0000313" key="2">
    <source>
        <dbReference type="EMBL" id="MFC4263878.1"/>
    </source>
</evidence>
<dbReference type="Proteomes" id="UP001595907">
    <property type="component" value="Unassembled WGS sequence"/>
</dbReference>
<keyword evidence="1" id="KW-0812">Transmembrane</keyword>
<dbReference type="EMBL" id="JBHSCZ010000005">
    <property type="protein sequence ID" value="MFC4263878.1"/>
    <property type="molecule type" value="Genomic_DNA"/>
</dbReference>
<keyword evidence="3" id="KW-1185">Reference proteome</keyword>
<accession>A0ABV8QX07</accession>
<protein>
    <recommendedName>
        <fullName evidence="4">Peptidase</fullName>
    </recommendedName>
</protein>
<keyword evidence="1" id="KW-1133">Transmembrane helix</keyword>
<keyword evidence="1" id="KW-0472">Membrane</keyword>
<feature type="transmembrane region" description="Helical" evidence="1">
    <location>
        <begin position="44"/>
        <end position="65"/>
    </location>
</feature>
<evidence type="ECO:0000313" key="3">
    <source>
        <dbReference type="Proteomes" id="UP001595907"/>
    </source>
</evidence>
<evidence type="ECO:0008006" key="4">
    <source>
        <dbReference type="Google" id="ProtNLM"/>
    </source>
</evidence>
<proteinExistence type="predicted"/>
<reference evidence="3" key="1">
    <citation type="journal article" date="2019" name="Int. J. Syst. Evol. Microbiol.">
        <title>The Global Catalogue of Microorganisms (GCM) 10K type strain sequencing project: providing services to taxonomists for standard genome sequencing and annotation.</title>
        <authorList>
            <consortium name="The Broad Institute Genomics Platform"/>
            <consortium name="The Broad Institute Genome Sequencing Center for Infectious Disease"/>
            <person name="Wu L."/>
            <person name="Ma J."/>
        </authorList>
    </citation>
    <scope>NUCLEOTIDE SEQUENCE [LARGE SCALE GENOMIC DNA]</scope>
    <source>
        <strain evidence="3">CECT 8289</strain>
    </source>
</reference>
<evidence type="ECO:0000256" key="1">
    <source>
        <dbReference type="SAM" id="Phobius"/>
    </source>
</evidence>
<name>A0ABV8QX07_9BACT</name>
<gene>
    <name evidence="2" type="ORF">ACFOWM_13370</name>
</gene>
<comment type="caution">
    <text evidence="2">The sequence shown here is derived from an EMBL/GenBank/DDBJ whole genome shotgun (WGS) entry which is preliminary data.</text>
</comment>
<sequence length="136" mass="15817">MHTYMLMPDVNSTLKRLRSHYKLVIMNEDTFEEVVKFKLTRMSVYVFFSSIFILMIGLTSALIVFTPLKYYLPGTGGSNVKQVREYRALKIRTDSMEQALKFQDNYLKNIQKVLAGKITKLDTNTIDIPKLEKLPE</sequence>